<proteinExistence type="predicted"/>
<protein>
    <submittedName>
        <fullName evidence="1">Uncharacterized protein</fullName>
    </submittedName>
</protein>
<sequence length="122" mass="13443">MNAFSHTEFLAEVSKSSKSAYMLVTVDPDLADGNRGVIDNALSMLDADAREKLEVEGGAIVVFEDIDDAIACYYSVERKLPTLANIDLFLSVFYEGYNQLNICQSPELRSIIAMETPSHATM</sequence>
<dbReference type="Proteomes" id="UP000254508">
    <property type="component" value="Plasmid unnamed"/>
</dbReference>
<evidence type="ECO:0000313" key="2">
    <source>
        <dbReference type="Proteomes" id="UP000254508"/>
    </source>
</evidence>
<keyword evidence="1" id="KW-0614">Plasmid</keyword>
<dbReference type="AlphaFoldDB" id="A0A345YJ08"/>
<reference evidence="1 2" key="1">
    <citation type="submission" date="2018-07" db="EMBL/GenBank/DDBJ databases">
        <title>Genome sequence of Erythrobacter strain YH-07, an antagonistic bacterium isolated from Yellow Sea.</title>
        <authorList>
            <person name="Tang T."/>
            <person name="Liu Q."/>
            <person name="Sun X."/>
        </authorList>
    </citation>
    <scope>NUCLEOTIDE SEQUENCE [LARGE SCALE GENOMIC DNA]</scope>
    <source>
        <strain evidence="1 2">YH-07</strain>
        <plasmid evidence="1 2">unnamed</plasmid>
    </source>
</reference>
<accession>A0A345YJ08</accession>
<geneLocation type="plasmid" evidence="1 2">
    <name>unnamed</name>
</geneLocation>
<evidence type="ECO:0000313" key="1">
    <source>
        <dbReference type="EMBL" id="AXK43910.1"/>
    </source>
</evidence>
<dbReference type="KEGG" id="err:DVR09_15765"/>
<name>A0A345YJ08_9SPHN</name>
<keyword evidence="2" id="KW-1185">Reference proteome</keyword>
<dbReference type="EMBL" id="CP031358">
    <property type="protein sequence ID" value="AXK43910.1"/>
    <property type="molecule type" value="Genomic_DNA"/>
</dbReference>
<gene>
    <name evidence="1" type="ORF">DVR09_15765</name>
</gene>
<organism evidence="1 2">
    <name type="scientific">Erythrobacter aureus</name>
    <dbReference type="NCBI Taxonomy" id="2182384"/>
    <lineage>
        <taxon>Bacteria</taxon>
        <taxon>Pseudomonadati</taxon>
        <taxon>Pseudomonadota</taxon>
        <taxon>Alphaproteobacteria</taxon>
        <taxon>Sphingomonadales</taxon>
        <taxon>Erythrobacteraceae</taxon>
        <taxon>Erythrobacter/Porphyrobacter group</taxon>
        <taxon>Erythrobacter</taxon>
    </lineage>
</organism>
<dbReference type="RefSeq" id="WP_115418223.1">
    <property type="nucleotide sequence ID" value="NZ_CP031358.1"/>
</dbReference>